<keyword evidence="1" id="KW-0812">Transmembrane</keyword>
<reference evidence="2" key="1">
    <citation type="submission" date="2020-10" db="EMBL/GenBank/DDBJ databases">
        <authorList>
            <person name="Gilroy R."/>
        </authorList>
    </citation>
    <scope>NUCLEOTIDE SEQUENCE</scope>
    <source>
        <strain evidence="2">CHK136-897</strain>
    </source>
</reference>
<dbReference type="Proteomes" id="UP000824142">
    <property type="component" value="Unassembled WGS sequence"/>
</dbReference>
<proteinExistence type="predicted"/>
<reference evidence="2" key="2">
    <citation type="journal article" date="2021" name="PeerJ">
        <title>Extensive microbial diversity within the chicken gut microbiome revealed by metagenomics and culture.</title>
        <authorList>
            <person name="Gilroy R."/>
            <person name="Ravi A."/>
            <person name="Getino M."/>
            <person name="Pursley I."/>
            <person name="Horton D.L."/>
            <person name="Alikhan N.F."/>
            <person name="Baker D."/>
            <person name="Gharbi K."/>
            <person name="Hall N."/>
            <person name="Watson M."/>
            <person name="Adriaenssens E.M."/>
            <person name="Foster-Nyarko E."/>
            <person name="Jarju S."/>
            <person name="Secka A."/>
            <person name="Antonio M."/>
            <person name="Oren A."/>
            <person name="Chaudhuri R.R."/>
            <person name="La Ragione R."/>
            <person name="Hildebrand F."/>
            <person name="Pallen M.J."/>
        </authorList>
    </citation>
    <scope>NUCLEOTIDE SEQUENCE</scope>
    <source>
        <strain evidence="2">CHK136-897</strain>
    </source>
</reference>
<dbReference type="AlphaFoldDB" id="A0A9D1MS31"/>
<protein>
    <submittedName>
        <fullName evidence="2">Uncharacterized protein</fullName>
    </submittedName>
</protein>
<keyword evidence="1" id="KW-0472">Membrane</keyword>
<name>A0A9D1MS31_9PROT</name>
<feature type="transmembrane region" description="Helical" evidence="1">
    <location>
        <begin position="102"/>
        <end position="121"/>
    </location>
</feature>
<organism evidence="2 3">
    <name type="scientific">Candidatus Enterousia avicola</name>
    <dbReference type="NCBI Taxonomy" id="2840787"/>
    <lineage>
        <taxon>Bacteria</taxon>
        <taxon>Pseudomonadati</taxon>
        <taxon>Pseudomonadota</taxon>
        <taxon>Alphaproteobacteria</taxon>
        <taxon>Candidatus Enterousia</taxon>
    </lineage>
</organism>
<evidence type="ECO:0000313" key="3">
    <source>
        <dbReference type="Proteomes" id="UP000824142"/>
    </source>
</evidence>
<gene>
    <name evidence="2" type="ORF">IAC63_03040</name>
</gene>
<feature type="transmembrane region" description="Helical" evidence="1">
    <location>
        <begin position="127"/>
        <end position="145"/>
    </location>
</feature>
<comment type="caution">
    <text evidence="2">The sequence shown here is derived from an EMBL/GenBank/DDBJ whole genome shotgun (WGS) entry which is preliminary data.</text>
</comment>
<accession>A0A9D1MS31</accession>
<dbReference type="EMBL" id="DVNO01000026">
    <property type="protein sequence ID" value="HIU65590.1"/>
    <property type="molecule type" value="Genomic_DNA"/>
</dbReference>
<keyword evidence="1" id="KW-1133">Transmembrane helix</keyword>
<evidence type="ECO:0000313" key="2">
    <source>
        <dbReference type="EMBL" id="HIU65590.1"/>
    </source>
</evidence>
<feature type="transmembrane region" description="Helical" evidence="1">
    <location>
        <begin position="20"/>
        <end position="42"/>
    </location>
</feature>
<feature type="transmembrane region" description="Helical" evidence="1">
    <location>
        <begin position="71"/>
        <end position="90"/>
    </location>
</feature>
<evidence type="ECO:0000256" key="1">
    <source>
        <dbReference type="SAM" id="Phobius"/>
    </source>
</evidence>
<sequence>MKQQIIKFLRKSFPFIATIFLWRLSIPFWNPAGILAIIPIFYCSFVKPIPWFSPMAVLFCFLIDYRFDTTFYWTIMYCIFYAVNGFQNFFDITRVDKNALNIFMVFFAISILILSLTNINIDNIIRAIWLFAWVSVLYIPITALIKRVYDDR</sequence>